<protein>
    <recommendedName>
        <fullName evidence="1">Protein kinase domain-containing protein</fullName>
    </recommendedName>
</protein>
<dbReference type="Proteomes" id="UP000654075">
    <property type="component" value="Unassembled WGS sequence"/>
</dbReference>
<evidence type="ECO:0000259" key="1">
    <source>
        <dbReference type="PROSITE" id="PS50011"/>
    </source>
</evidence>
<dbReference type="InterPro" id="IPR011009">
    <property type="entry name" value="Kinase-like_dom_sf"/>
</dbReference>
<evidence type="ECO:0000313" key="3">
    <source>
        <dbReference type="EMBL" id="CAE8711942.1"/>
    </source>
</evidence>
<dbReference type="OMA" id="WEDIESQ"/>
<keyword evidence="5" id="KW-1185">Reference proteome</keyword>
<evidence type="ECO:0000313" key="2">
    <source>
        <dbReference type="EMBL" id="CAE8622893.1"/>
    </source>
</evidence>
<reference evidence="2" key="1">
    <citation type="submission" date="2021-02" db="EMBL/GenBank/DDBJ databases">
        <authorList>
            <person name="Dougan E. K."/>
            <person name="Rhodes N."/>
            <person name="Thang M."/>
            <person name="Chan C."/>
        </authorList>
    </citation>
    <scope>NUCLEOTIDE SEQUENCE</scope>
</reference>
<name>A0A813G849_POLGL</name>
<gene>
    <name evidence="2" type="ORF">PGLA1383_LOCUS40252</name>
    <name evidence="3" type="ORF">PGLA2088_LOCUS36743</name>
    <name evidence="4" type="ORF">PGLA2088_LOCUS38070</name>
</gene>
<organism evidence="2 5">
    <name type="scientific">Polarella glacialis</name>
    <name type="common">Dinoflagellate</name>
    <dbReference type="NCBI Taxonomy" id="89957"/>
    <lineage>
        <taxon>Eukaryota</taxon>
        <taxon>Sar</taxon>
        <taxon>Alveolata</taxon>
        <taxon>Dinophyceae</taxon>
        <taxon>Suessiales</taxon>
        <taxon>Suessiaceae</taxon>
        <taxon>Polarella</taxon>
    </lineage>
</organism>
<dbReference type="EMBL" id="CAJNNW010032247">
    <property type="protein sequence ID" value="CAE8711942.1"/>
    <property type="molecule type" value="Genomic_DNA"/>
</dbReference>
<dbReference type="Proteomes" id="UP000626109">
    <property type="component" value="Unassembled WGS sequence"/>
</dbReference>
<accession>A0A813G849</accession>
<dbReference type="PROSITE" id="PS50011">
    <property type="entry name" value="PROTEIN_KINASE_DOM"/>
    <property type="match status" value="1"/>
</dbReference>
<dbReference type="EMBL" id="CAJNNV010028080">
    <property type="protein sequence ID" value="CAE8622893.1"/>
    <property type="molecule type" value="Genomic_DNA"/>
</dbReference>
<dbReference type="Gene3D" id="1.10.510.10">
    <property type="entry name" value="Transferase(Phosphotransferase) domain 1"/>
    <property type="match status" value="1"/>
</dbReference>
<dbReference type="SUPFAM" id="SSF56112">
    <property type="entry name" value="Protein kinase-like (PK-like)"/>
    <property type="match status" value="1"/>
</dbReference>
<dbReference type="GO" id="GO:0005524">
    <property type="term" value="F:ATP binding"/>
    <property type="evidence" value="ECO:0007669"/>
    <property type="project" value="InterPro"/>
</dbReference>
<comment type="caution">
    <text evidence="2">The sequence shown here is derived from an EMBL/GenBank/DDBJ whole genome shotgun (WGS) entry which is preliminary data.</text>
</comment>
<dbReference type="Pfam" id="PF00069">
    <property type="entry name" value="Pkinase"/>
    <property type="match status" value="1"/>
</dbReference>
<dbReference type="AlphaFoldDB" id="A0A813G849"/>
<dbReference type="GO" id="GO:0004672">
    <property type="term" value="F:protein kinase activity"/>
    <property type="evidence" value="ECO:0007669"/>
    <property type="project" value="InterPro"/>
</dbReference>
<dbReference type="EMBL" id="CAJNNW010032654">
    <property type="protein sequence ID" value="CAE8714564.1"/>
    <property type="molecule type" value="Genomic_DNA"/>
</dbReference>
<dbReference type="InterPro" id="IPR000719">
    <property type="entry name" value="Prot_kinase_dom"/>
</dbReference>
<evidence type="ECO:0000313" key="5">
    <source>
        <dbReference type="Proteomes" id="UP000654075"/>
    </source>
</evidence>
<feature type="domain" description="Protein kinase" evidence="1">
    <location>
        <begin position="1"/>
        <end position="218"/>
    </location>
</feature>
<sequence>MLESFEDVDQLWLVFEKITSGSLYQLLAKKAAAGHKTVLEENVGRTFFRQMLHAMCYIHGQNVQHRDIKCDSFMILSEPGAVEDDLIKLRDFFFTILSSEEQKATDRRAARTGNDDLFGGLAYMAPEIVGRKPATFASDCWSLGVVLHCMLVFASPSRASAEEPREDTVGRIQTGDLIQSKSAWVSLSEPAQDLVKRFLRVEDTSRISAAEALRHPWVEPRTKENRQLCSDWMQRFTKTLPCTKGCE</sequence>
<evidence type="ECO:0000313" key="4">
    <source>
        <dbReference type="EMBL" id="CAE8714564.1"/>
    </source>
</evidence>
<proteinExistence type="predicted"/>
<dbReference type="OrthoDB" id="4062651at2759"/>
<dbReference type="PANTHER" id="PTHR24347">
    <property type="entry name" value="SERINE/THREONINE-PROTEIN KINASE"/>
    <property type="match status" value="1"/>
</dbReference>
<dbReference type="SMART" id="SM00220">
    <property type="entry name" value="S_TKc"/>
    <property type="match status" value="1"/>
</dbReference>